<keyword evidence="2" id="KW-1185">Reference proteome</keyword>
<proteinExistence type="predicted"/>
<dbReference type="Proteomes" id="UP001295444">
    <property type="component" value="Chromosome 12"/>
</dbReference>
<evidence type="ECO:0000313" key="1">
    <source>
        <dbReference type="EMBL" id="CAH2324749.1"/>
    </source>
</evidence>
<accession>A0AAD1WW43</accession>
<name>A0AAD1WW43_PELCU</name>
<evidence type="ECO:0000313" key="2">
    <source>
        <dbReference type="Proteomes" id="UP001295444"/>
    </source>
</evidence>
<sequence>MAGWQESCIGSTPYADISGRDGRKGDSHLHLLGLKHSLQAEVRFGVPFLGGESRGPERQPVVHAPERYSFARIPALPCIRAYHESLKLPRRLLKRQAQP</sequence>
<gene>
    <name evidence="1" type="ORF">PECUL_23A001933</name>
</gene>
<protein>
    <submittedName>
        <fullName evidence="1">Uncharacterized protein</fullName>
    </submittedName>
</protein>
<reference evidence="1" key="1">
    <citation type="submission" date="2022-03" db="EMBL/GenBank/DDBJ databases">
        <authorList>
            <person name="Alioto T."/>
            <person name="Alioto T."/>
            <person name="Gomez Garrido J."/>
        </authorList>
    </citation>
    <scope>NUCLEOTIDE SEQUENCE</scope>
</reference>
<organism evidence="1 2">
    <name type="scientific">Pelobates cultripes</name>
    <name type="common">Western spadefoot toad</name>
    <dbReference type="NCBI Taxonomy" id="61616"/>
    <lineage>
        <taxon>Eukaryota</taxon>
        <taxon>Metazoa</taxon>
        <taxon>Chordata</taxon>
        <taxon>Craniata</taxon>
        <taxon>Vertebrata</taxon>
        <taxon>Euteleostomi</taxon>
        <taxon>Amphibia</taxon>
        <taxon>Batrachia</taxon>
        <taxon>Anura</taxon>
        <taxon>Pelobatoidea</taxon>
        <taxon>Pelobatidae</taxon>
        <taxon>Pelobates</taxon>
    </lineage>
</organism>
<dbReference type="EMBL" id="OW240923">
    <property type="protein sequence ID" value="CAH2324749.1"/>
    <property type="molecule type" value="Genomic_DNA"/>
</dbReference>
<dbReference type="AlphaFoldDB" id="A0AAD1WW43"/>